<comment type="caution">
    <text evidence="3">The sequence shown here is derived from an EMBL/GenBank/DDBJ whole genome shotgun (WGS) entry which is preliminary data.</text>
</comment>
<dbReference type="PANTHER" id="PTHR30304">
    <property type="entry name" value="D-TAGATOSE-1,6-BISPHOSPHATE ALDOLASE"/>
    <property type="match status" value="1"/>
</dbReference>
<feature type="binding site" evidence="2">
    <location>
        <position position="134"/>
    </location>
    <ligand>
        <name>Zn(2+)</name>
        <dbReference type="ChEBI" id="CHEBI:29105"/>
        <label>2</label>
    </ligand>
</feature>
<dbReference type="SUPFAM" id="SSF51569">
    <property type="entry name" value="Aldolase"/>
    <property type="match status" value="1"/>
</dbReference>
<dbReference type="PANTHER" id="PTHR30304:SF0">
    <property type="entry name" value="D-TAGATOSE-1,6-BISPHOSPHATE ALDOLASE SUBUNIT GATY-RELATED"/>
    <property type="match status" value="1"/>
</dbReference>
<dbReference type="Gene3D" id="3.20.20.70">
    <property type="entry name" value="Aldolase class I"/>
    <property type="match status" value="1"/>
</dbReference>
<dbReference type="InterPro" id="IPR050246">
    <property type="entry name" value="Class_II_FBP_aldolase"/>
</dbReference>
<gene>
    <name evidence="3" type="ORF">FHR75_004406</name>
</gene>
<proteinExistence type="predicted"/>
<reference evidence="3 4" key="1">
    <citation type="submission" date="2020-08" db="EMBL/GenBank/DDBJ databases">
        <title>The Agave Microbiome: Exploring the role of microbial communities in plant adaptations to desert environments.</title>
        <authorList>
            <person name="Partida-Martinez L.P."/>
        </authorList>
    </citation>
    <scope>NUCLEOTIDE SEQUENCE [LARGE SCALE GENOMIC DNA]</scope>
    <source>
        <strain evidence="3 4">AS2.23</strain>
    </source>
</reference>
<keyword evidence="2" id="KW-0862">Zinc</keyword>
<accession>A0A7W4TR42</accession>
<protein>
    <submittedName>
        <fullName evidence="3">Fructose-bisphosphate aldolase class II</fullName>
        <ecNumber evidence="3">4.1.2.13</ecNumber>
    </submittedName>
</protein>
<keyword evidence="2" id="KW-0479">Metal-binding</keyword>
<feature type="active site" description="Proton donor" evidence="1">
    <location>
        <position position="82"/>
    </location>
</feature>
<feature type="binding site" evidence="2">
    <location>
        <position position="176"/>
    </location>
    <ligand>
        <name>Zn(2+)</name>
        <dbReference type="ChEBI" id="CHEBI:29105"/>
        <label>1</label>
        <note>catalytic</note>
    </ligand>
</feature>
<dbReference type="EC" id="4.1.2.13" evidence="3"/>
<keyword evidence="3" id="KW-0456">Lyase</keyword>
<evidence type="ECO:0000256" key="2">
    <source>
        <dbReference type="PIRSR" id="PIRSR001359-3"/>
    </source>
</evidence>
<feature type="binding site" evidence="2">
    <location>
        <position position="204"/>
    </location>
    <ligand>
        <name>Zn(2+)</name>
        <dbReference type="ChEBI" id="CHEBI:29105"/>
        <label>1</label>
        <note>catalytic</note>
    </ligand>
</feature>
<comment type="cofactor">
    <cofactor evidence="2">
        <name>Zn(2+)</name>
        <dbReference type="ChEBI" id="CHEBI:29105"/>
    </cofactor>
    <text evidence="2">Binds 2 Zn(2+) ions per subunit. One is catalytic and the other provides a structural contribution.</text>
</comment>
<dbReference type="InterPro" id="IPR013785">
    <property type="entry name" value="Aldolase_TIM"/>
</dbReference>
<evidence type="ECO:0000256" key="1">
    <source>
        <dbReference type="PIRSR" id="PIRSR001359-1"/>
    </source>
</evidence>
<dbReference type="Pfam" id="PF01116">
    <property type="entry name" value="F_bP_aldolase"/>
    <property type="match status" value="1"/>
</dbReference>
<dbReference type="GO" id="GO:0005975">
    <property type="term" value="P:carbohydrate metabolic process"/>
    <property type="evidence" value="ECO:0007669"/>
    <property type="project" value="InterPro"/>
</dbReference>
<dbReference type="GO" id="GO:0008270">
    <property type="term" value="F:zinc ion binding"/>
    <property type="evidence" value="ECO:0007669"/>
    <property type="project" value="InterPro"/>
</dbReference>
<dbReference type="Proteomes" id="UP000533269">
    <property type="component" value="Unassembled WGS sequence"/>
</dbReference>
<dbReference type="GO" id="GO:0004332">
    <property type="term" value="F:fructose-bisphosphate aldolase activity"/>
    <property type="evidence" value="ECO:0007669"/>
    <property type="project" value="UniProtKB-EC"/>
</dbReference>
<feature type="binding site" evidence="2">
    <location>
        <position position="83"/>
    </location>
    <ligand>
        <name>Zn(2+)</name>
        <dbReference type="ChEBI" id="CHEBI:29105"/>
        <label>1</label>
        <note>catalytic</note>
    </ligand>
</feature>
<dbReference type="EMBL" id="JACHVY010000010">
    <property type="protein sequence ID" value="MBB2903563.1"/>
    <property type="molecule type" value="Genomic_DNA"/>
</dbReference>
<dbReference type="CDD" id="cd00947">
    <property type="entry name" value="TBP_aldolase_IIB"/>
    <property type="match status" value="1"/>
</dbReference>
<evidence type="ECO:0000313" key="4">
    <source>
        <dbReference type="Proteomes" id="UP000533269"/>
    </source>
</evidence>
<dbReference type="PIRSF" id="PIRSF001359">
    <property type="entry name" value="F_bP_aldolase_II"/>
    <property type="match status" value="1"/>
</dbReference>
<organism evidence="3 4">
    <name type="scientific">Kineococcus radiotolerans</name>
    <dbReference type="NCBI Taxonomy" id="131568"/>
    <lineage>
        <taxon>Bacteria</taxon>
        <taxon>Bacillati</taxon>
        <taxon>Actinomycetota</taxon>
        <taxon>Actinomycetes</taxon>
        <taxon>Kineosporiales</taxon>
        <taxon>Kineosporiaceae</taxon>
        <taxon>Kineococcus</taxon>
    </lineage>
</organism>
<dbReference type="RefSeq" id="WP_183393160.1">
    <property type="nucleotide sequence ID" value="NZ_JACHVY010000010.1"/>
</dbReference>
<evidence type="ECO:0000313" key="3">
    <source>
        <dbReference type="EMBL" id="MBB2903563.1"/>
    </source>
</evidence>
<sequence length="279" mass="29374">MSLVTPHHLLLNTPDAAGVAAFNVILTEHLEAFLAAAERSRTGLILQLSQNAVRYHGSLGPIASAVLHAARHADVPVAVQLDHADDVALIHEAADLGFTSIMYDGSRLDYEDNLQQTAQITAHLHRAGIWVEAELGEVGGKNGVHSATARTEPQQAADFATRTGVDGLAVAVGSSHAMREQTASIDLDLIASLGRAVDVPLVLHGSSGVDDDSIRAACAAGIRKVNFGTRFNVVMTHAIRETMLASPDVVDPRKYLAAARSAATDEATHLLHVVTGTTS</sequence>
<feature type="binding site" evidence="2">
    <location>
        <position position="104"/>
    </location>
    <ligand>
        <name>Zn(2+)</name>
        <dbReference type="ChEBI" id="CHEBI:29105"/>
        <label>2</label>
    </ligand>
</feature>
<name>A0A7W4TR42_KINRA</name>
<reference evidence="3 4" key="2">
    <citation type="submission" date="2020-08" db="EMBL/GenBank/DDBJ databases">
        <authorList>
            <person name="Partida-Martinez L."/>
            <person name="Huntemann M."/>
            <person name="Clum A."/>
            <person name="Wang J."/>
            <person name="Palaniappan K."/>
            <person name="Ritter S."/>
            <person name="Chen I.-M."/>
            <person name="Stamatis D."/>
            <person name="Reddy T."/>
            <person name="O'Malley R."/>
            <person name="Daum C."/>
            <person name="Shapiro N."/>
            <person name="Ivanova N."/>
            <person name="Kyrpides N."/>
            <person name="Woyke T."/>
        </authorList>
    </citation>
    <scope>NUCLEOTIDE SEQUENCE [LARGE SCALE GENOMIC DNA]</scope>
    <source>
        <strain evidence="3 4">AS2.23</strain>
    </source>
</reference>
<dbReference type="InterPro" id="IPR000771">
    <property type="entry name" value="FBA_II"/>
</dbReference>
<dbReference type="AlphaFoldDB" id="A0A7W4TR42"/>